<dbReference type="EMBL" id="JBHLTM010000075">
    <property type="protein sequence ID" value="MFC0686712.1"/>
    <property type="molecule type" value="Genomic_DNA"/>
</dbReference>
<gene>
    <name evidence="1" type="ORF">ACFFF8_19185</name>
</gene>
<organism evidence="1 2">
    <name type="scientific">Novosphingobium clariflavum</name>
    <dbReference type="NCBI Taxonomy" id="2029884"/>
    <lineage>
        <taxon>Bacteria</taxon>
        <taxon>Pseudomonadati</taxon>
        <taxon>Pseudomonadota</taxon>
        <taxon>Alphaproteobacteria</taxon>
        <taxon>Sphingomonadales</taxon>
        <taxon>Sphingomonadaceae</taxon>
        <taxon>Novosphingobium</taxon>
    </lineage>
</organism>
<proteinExistence type="predicted"/>
<sequence length="77" mass="8360">MAQNEYHVIPQGDRWTVTLHGVALAVFADMKAALNRAIDAAHQAGMAGHDAQVLIADTAQDPRTKWIFGLHPYPPTA</sequence>
<dbReference type="RefSeq" id="WP_267218516.1">
    <property type="nucleotide sequence ID" value="NZ_JAPCWC010000001.1"/>
</dbReference>
<accession>A0ABV6SDI3</accession>
<name>A0ABV6SDI3_9SPHN</name>
<dbReference type="Proteomes" id="UP001589858">
    <property type="component" value="Unassembled WGS sequence"/>
</dbReference>
<reference evidence="1 2" key="1">
    <citation type="submission" date="2024-09" db="EMBL/GenBank/DDBJ databases">
        <authorList>
            <person name="Sun Q."/>
            <person name="Mori K."/>
        </authorList>
    </citation>
    <scope>NUCLEOTIDE SEQUENCE [LARGE SCALE GENOMIC DNA]</scope>
    <source>
        <strain evidence="1 2">CICC 11035S</strain>
    </source>
</reference>
<protein>
    <recommendedName>
        <fullName evidence="3">DUF2188 domain-containing protein</fullName>
    </recommendedName>
</protein>
<evidence type="ECO:0000313" key="2">
    <source>
        <dbReference type="Proteomes" id="UP001589858"/>
    </source>
</evidence>
<evidence type="ECO:0000313" key="1">
    <source>
        <dbReference type="EMBL" id="MFC0686712.1"/>
    </source>
</evidence>
<keyword evidence="2" id="KW-1185">Reference proteome</keyword>
<comment type="caution">
    <text evidence="1">The sequence shown here is derived from an EMBL/GenBank/DDBJ whole genome shotgun (WGS) entry which is preliminary data.</text>
</comment>
<evidence type="ECO:0008006" key="3">
    <source>
        <dbReference type="Google" id="ProtNLM"/>
    </source>
</evidence>